<comment type="caution">
    <text evidence="3">The sequence shown here is derived from an EMBL/GenBank/DDBJ whole genome shotgun (WGS) entry which is preliminary data.</text>
</comment>
<dbReference type="InterPro" id="IPR023048">
    <property type="entry name" value="NADH:quinone_OxRdtase_FMN_depd"/>
</dbReference>
<comment type="subunit">
    <text evidence="1">Homodimer.</text>
</comment>
<dbReference type="EMBL" id="CAJVCE010000022">
    <property type="protein sequence ID" value="CAG7654348.1"/>
    <property type="molecule type" value="Genomic_DNA"/>
</dbReference>
<keyword evidence="1 3" id="KW-0560">Oxidoreductase</keyword>
<keyword evidence="1" id="KW-0520">NAD</keyword>
<dbReference type="EC" id="1.6.5.-" evidence="1"/>
<comment type="function">
    <text evidence="1">Quinone reductase that provides resistance to thiol-specific stress caused by electrophilic quinones.</text>
</comment>
<dbReference type="InterPro" id="IPR003680">
    <property type="entry name" value="Flavodoxin_fold"/>
</dbReference>
<evidence type="ECO:0000313" key="4">
    <source>
        <dbReference type="Proteomes" id="UP000730618"/>
    </source>
</evidence>
<reference evidence="3 4" key="1">
    <citation type="submission" date="2021-06" db="EMBL/GenBank/DDBJ databases">
        <authorList>
            <person name="Criscuolo A."/>
        </authorList>
    </citation>
    <scope>NUCLEOTIDE SEQUENCE [LARGE SCALE GENOMIC DNA]</scope>
    <source>
        <strain evidence="4">CIP 111802</strain>
    </source>
</reference>
<dbReference type="PANTHER" id="PTHR43741">
    <property type="entry name" value="FMN-DEPENDENT NADH-AZOREDUCTASE 1"/>
    <property type="match status" value="1"/>
</dbReference>
<comment type="function">
    <text evidence="1">Also exhibits azoreductase activity. Catalyzes the reductive cleavage of the azo bond in aromatic azo compounds to the corresponding amines.</text>
</comment>
<feature type="binding site" evidence="1">
    <location>
        <begin position="102"/>
        <end position="105"/>
    </location>
    <ligand>
        <name>FMN</name>
        <dbReference type="ChEBI" id="CHEBI:58210"/>
    </ligand>
</feature>
<keyword evidence="1" id="KW-0285">Flavoprotein</keyword>
<comment type="cofactor">
    <cofactor evidence="1">
        <name>FMN</name>
        <dbReference type="ChEBI" id="CHEBI:58210"/>
    </cofactor>
    <text evidence="1">Binds 1 FMN per subunit.</text>
</comment>
<feature type="domain" description="Flavodoxin-like fold" evidence="2">
    <location>
        <begin position="3"/>
        <end position="199"/>
    </location>
</feature>
<dbReference type="Proteomes" id="UP000730618">
    <property type="component" value="Unassembled WGS sequence"/>
</dbReference>
<proteinExistence type="inferred from homology"/>
<evidence type="ECO:0000313" key="3">
    <source>
        <dbReference type="EMBL" id="CAG7654348.1"/>
    </source>
</evidence>
<organism evidence="3 4">
    <name type="scientific">Paenibacillus allorhizosphaerae</name>
    <dbReference type="NCBI Taxonomy" id="2849866"/>
    <lineage>
        <taxon>Bacteria</taxon>
        <taxon>Bacillati</taxon>
        <taxon>Bacillota</taxon>
        <taxon>Bacilli</taxon>
        <taxon>Bacillales</taxon>
        <taxon>Paenibacillaceae</taxon>
        <taxon>Paenibacillus</taxon>
    </lineage>
</organism>
<name>A0ABN7TX86_9BACL</name>
<comment type="catalytic activity">
    <reaction evidence="1">
        <text>N,N-dimethyl-1,4-phenylenediamine + anthranilate + 2 NAD(+) = 2-(4-dimethylaminophenyl)diazenylbenzoate + 2 NADH + 2 H(+)</text>
        <dbReference type="Rhea" id="RHEA:55872"/>
        <dbReference type="ChEBI" id="CHEBI:15378"/>
        <dbReference type="ChEBI" id="CHEBI:15783"/>
        <dbReference type="ChEBI" id="CHEBI:16567"/>
        <dbReference type="ChEBI" id="CHEBI:57540"/>
        <dbReference type="ChEBI" id="CHEBI:57945"/>
        <dbReference type="ChEBI" id="CHEBI:71579"/>
        <dbReference type="EC" id="1.7.1.17"/>
    </reaction>
</comment>
<dbReference type="EC" id="1.7.1.17" evidence="1"/>
<dbReference type="GO" id="GO:0016491">
    <property type="term" value="F:oxidoreductase activity"/>
    <property type="evidence" value="ECO:0007669"/>
    <property type="project" value="UniProtKB-KW"/>
</dbReference>
<comment type="similarity">
    <text evidence="1">Belongs to the azoreductase type 1 family.</text>
</comment>
<comment type="catalytic activity">
    <reaction evidence="1">
        <text>2 a quinone + NADH + H(+) = 2 a 1,4-benzosemiquinone + NAD(+)</text>
        <dbReference type="Rhea" id="RHEA:65952"/>
        <dbReference type="ChEBI" id="CHEBI:15378"/>
        <dbReference type="ChEBI" id="CHEBI:57540"/>
        <dbReference type="ChEBI" id="CHEBI:57945"/>
        <dbReference type="ChEBI" id="CHEBI:132124"/>
        <dbReference type="ChEBI" id="CHEBI:134225"/>
    </reaction>
</comment>
<gene>
    <name evidence="3" type="primary">azoR2_2</name>
    <name evidence="1" type="synonym">azoR</name>
    <name evidence="3" type="ORF">PAECIP111802_05747</name>
</gene>
<sequence length="226" mass="25415">MATVLYITAHPLDPQSSYSLAVGKEFIEAYREANPKDEVVHLDLYKENIPQFDADVLRGWENLRSGSSFDQLTDAEKSKVARLEAVVDQFVAADKYVYVSPMWNFMIPPVLKAYTDATSIPGKTSRYTENGPEGLLNGKKVLHIQASGSVYSEGPLAPLEMGYNYLNKVLQFYGIQSIEAIFVEGTALKSQEQAPAIKEKGCLTSHERRIRYCRFLGREKYSSKRS</sequence>
<dbReference type="PANTHER" id="PTHR43741:SF7">
    <property type="entry name" value="FMN-DEPENDENT NADH:QUINONE OXIDOREDUCTASE"/>
    <property type="match status" value="1"/>
</dbReference>
<protein>
    <recommendedName>
        <fullName evidence="1">FMN dependent NADH:quinone oxidoreductase</fullName>
        <ecNumber evidence="1">1.6.5.-</ecNumber>
    </recommendedName>
    <alternativeName>
        <fullName evidence="1">Azo-dye reductase</fullName>
    </alternativeName>
    <alternativeName>
        <fullName evidence="1">FMN-dependent NADH-azo compound oxidoreductase</fullName>
    </alternativeName>
    <alternativeName>
        <fullName evidence="1">FMN-dependent NADH-azoreductase</fullName>
        <ecNumber evidence="1">1.7.1.17</ecNumber>
    </alternativeName>
</protein>
<comment type="caution">
    <text evidence="1">Lacks conserved residue(s) required for the propagation of feature annotation.</text>
</comment>
<keyword evidence="1" id="KW-0288">FMN</keyword>
<dbReference type="Pfam" id="PF02525">
    <property type="entry name" value="Flavodoxin_2"/>
    <property type="match status" value="1"/>
</dbReference>
<dbReference type="RefSeq" id="WP_218101953.1">
    <property type="nucleotide sequence ID" value="NZ_CAJVCE010000022.1"/>
</dbReference>
<accession>A0ABN7TX86</accession>
<evidence type="ECO:0000256" key="1">
    <source>
        <dbReference type="HAMAP-Rule" id="MF_01216"/>
    </source>
</evidence>
<evidence type="ECO:0000259" key="2">
    <source>
        <dbReference type="Pfam" id="PF02525"/>
    </source>
</evidence>
<feature type="binding site" evidence="1">
    <location>
        <begin position="17"/>
        <end position="19"/>
    </location>
    <ligand>
        <name>FMN</name>
        <dbReference type="ChEBI" id="CHEBI:58210"/>
    </ligand>
</feature>
<dbReference type="InterPro" id="IPR050104">
    <property type="entry name" value="FMN-dep_NADH:Q_OxRdtase_AzoR1"/>
</dbReference>
<keyword evidence="4" id="KW-1185">Reference proteome</keyword>
<dbReference type="HAMAP" id="MF_01216">
    <property type="entry name" value="Azoreductase_type1"/>
    <property type="match status" value="1"/>
</dbReference>